<evidence type="ECO:0000313" key="3">
    <source>
        <dbReference type="Proteomes" id="UP000442619"/>
    </source>
</evidence>
<keyword evidence="3" id="KW-1185">Reference proteome</keyword>
<gene>
    <name evidence="2" type="ORF">FYJ79_05535</name>
</gene>
<feature type="transmembrane region" description="Helical" evidence="1">
    <location>
        <begin position="234"/>
        <end position="256"/>
    </location>
</feature>
<keyword evidence="1" id="KW-0472">Membrane</keyword>
<accession>A0A844FTY3</accession>
<dbReference type="AlphaFoldDB" id="A0A844FTY3"/>
<dbReference type="RefSeq" id="WP_154515271.1">
    <property type="nucleotide sequence ID" value="NZ_VUNM01000009.1"/>
</dbReference>
<organism evidence="2 3">
    <name type="scientific">Sharpea porci</name>
    <dbReference type="NCBI Taxonomy" id="2652286"/>
    <lineage>
        <taxon>Bacteria</taxon>
        <taxon>Bacillati</taxon>
        <taxon>Bacillota</taxon>
        <taxon>Erysipelotrichia</taxon>
        <taxon>Erysipelotrichales</taxon>
        <taxon>Coprobacillaceae</taxon>
        <taxon>Sharpea</taxon>
    </lineage>
</organism>
<dbReference type="Proteomes" id="UP000442619">
    <property type="component" value="Unassembled WGS sequence"/>
</dbReference>
<feature type="transmembrane region" description="Helical" evidence="1">
    <location>
        <begin position="169"/>
        <end position="189"/>
    </location>
</feature>
<feature type="transmembrane region" description="Helical" evidence="1">
    <location>
        <begin position="57"/>
        <end position="79"/>
    </location>
</feature>
<keyword evidence="1" id="KW-0812">Transmembrane</keyword>
<feature type="transmembrane region" description="Helical" evidence="1">
    <location>
        <begin position="100"/>
        <end position="128"/>
    </location>
</feature>
<comment type="caution">
    <text evidence="2">The sequence shown here is derived from an EMBL/GenBank/DDBJ whole genome shotgun (WGS) entry which is preliminary data.</text>
</comment>
<keyword evidence="1" id="KW-1133">Transmembrane helix</keyword>
<protein>
    <submittedName>
        <fullName evidence="2">Uncharacterized protein</fullName>
    </submittedName>
</protein>
<dbReference type="EMBL" id="VUNM01000009">
    <property type="protein sequence ID" value="MST89036.1"/>
    <property type="molecule type" value="Genomic_DNA"/>
</dbReference>
<evidence type="ECO:0000256" key="1">
    <source>
        <dbReference type="SAM" id="Phobius"/>
    </source>
</evidence>
<sequence>MYYKFITKNKGILIKIIALIALSFILKYISHRNFLPDSLLGTYQMYMGGTFLEESTSILQIISLLLISVLFIYFIPYEIVKEIKENEIYIKYRFEKNTKILLFFAIKNVFYSLFYQLIQILIIAFITFQFHPIQIIGGELIKLLITSTMQLLIILFISEFFLYYMKFEIGMVFSLLVIVSPIIITGIVFHNSPSYLELCKYIPFNHGNYNYYYVSKYTFYGTSITYSVFPHYKYVFSFICQMIELVISVVGLMCIINRKDLLGGNYEN</sequence>
<proteinExistence type="predicted"/>
<feature type="transmembrane region" description="Helical" evidence="1">
    <location>
        <begin position="12"/>
        <end position="30"/>
    </location>
</feature>
<feature type="transmembrane region" description="Helical" evidence="1">
    <location>
        <begin position="140"/>
        <end position="162"/>
    </location>
</feature>
<evidence type="ECO:0000313" key="2">
    <source>
        <dbReference type="EMBL" id="MST89036.1"/>
    </source>
</evidence>
<reference evidence="2 3" key="1">
    <citation type="submission" date="2019-08" db="EMBL/GenBank/DDBJ databases">
        <title>In-depth cultivation of the pig gut microbiome towards novel bacterial diversity and tailored functional studies.</title>
        <authorList>
            <person name="Wylensek D."/>
            <person name="Hitch T.C.A."/>
            <person name="Clavel T."/>
        </authorList>
    </citation>
    <scope>NUCLEOTIDE SEQUENCE [LARGE SCALE GENOMIC DNA]</scope>
    <source>
        <strain evidence="2 3">CA-Schmier-601-WT-3</strain>
    </source>
</reference>
<name>A0A844FTY3_9FIRM</name>